<dbReference type="Proteomes" id="UP000823388">
    <property type="component" value="Chromosome 1N"/>
</dbReference>
<evidence type="ECO:0000256" key="1">
    <source>
        <dbReference type="SAM" id="MobiDB-lite"/>
    </source>
</evidence>
<reference evidence="2" key="1">
    <citation type="submission" date="2020-05" db="EMBL/GenBank/DDBJ databases">
        <title>WGS assembly of Panicum virgatum.</title>
        <authorList>
            <person name="Lovell J.T."/>
            <person name="Jenkins J."/>
            <person name="Shu S."/>
            <person name="Juenger T.E."/>
            <person name="Schmutz J."/>
        </authorList>
    </citation>
    <scope>NUCLEOTIDE SEQUENCE</scope>
    <source>
        <strain evidence="2">AP13</strain>
    </source>
</reference>
<sequence length="131" mass="13564">MKAFCCATSSSVECSVAASAAGAAAERNGWPHGDTSERSSHSSAGKQKPGPSKRNVGDWGSPRSDSAVRVARSAARSRWHASAAWCRNRGSVRKPRMCSSSGSGRSRTGEPAAASSAMRHGDGVGWDGMRA</sequence>
<organism evidence="2 3">
    <name type="scientific">Panicum virgatum</name>
    <name type="common">Blackwell switchgrass</name>
    <dbReference type="NCBI Taxonomy" id="38727"/>
    <lineage>
        <taxon>Eukaryota</taxon>
        <taxon>Viridiplantae</taxon>
        <taxon>Streptophyta</taxon>
        <taxon>Embryophyta</taxon>
        <taxon>Tracheophyta</taxon>
        <taxon>Spermatophyta</taxon>
        <taxon>Magnoliopsida</taxon>
        <taxon>Liliopsida</taxon>
        <taxon>Poales</taxon>
        <taxon>Poaceae</taxon>
        <taxon>PACMAD clade</taxon>
        <taxon>Panicoideae</taxon>
        <taxon>Panicodae</taxon>
        <taxon>Paniceae</taxon>
        <taxon>Panicinae</taxon>
        <taxon>Panicum</taxon>
        <taxon>Panicum sect. Hiantes</taxon>
    </lineage>
</organism>
<proteinExistence type="predicted"/>
<evidence type="ECO:0000313" key="2">
    <source>
        <dbReference type="EMBL" id="KAG2653452.1"/>
    </source>
</evidence>
<feature type="non-terminal residue" evidence="2">
    <location>
        <position position="131"/>
    </location>
</feature>
<feature type="compositionally biased region" description="Low complexity" evidence="1">
    <location>
        <begin position="61"/>
        <end position="87"/>
    </location>
</feature>
<dbReference type="EMBL" id="CM029038">
    <property type="protein sequence ID" value="KAG2653452.1"/>
    <property type="molecule type" value="Genomic_DNA"/>
</dbReference>
<gene>
    <name evidence="2" type="ORF">PVAP13_1NG457319</name>
</gene>
<protein>
    <submittedName>
        <fullName evidence="2">Uncharacterized protein</fullName>
    </submittedName>
</protein>
<feature type="compositionally biased region" description="Low complexity" evidence="1">
    <location>
        <begin position="17"/>
        <end position="26"/>
    </location>
</feature>
<name>A0A8T0WW35_PANVG</name>
<keyword evidence="3" id="KW-1185">Reference proteome</keyword>
<comment type="caution">
    <text evidence="2">The sequence shown here is derived from an EMBL/GenBank/DDBJ whole genome shotgun (WGS) entry which is preliminary data.</text>
</comment>
<accession>A0A8T0WW35</accession>
<feature type="region of interest" description="Disordered" evidence="1">
    <location>
        <begin position="17"/>
        <end position="131"/>
    </location>
</feature>
<evidence type="ECO:0000313" key="3">
    <source>
        <dbReference type="Proteomes" id="UP000823388"/>
    </source>
</evidence>
<dbReference type="AlphaFoldDB" id="A0A8T0WW35"/>